<comment type="function">
    <text evidence="5">Catalyzes the methylation of C-1 in cobalt-precorrin-5B to form cobalt-precorrin-6A.</text>
</comment>
<dbReference type="Gene3D" id="3.30.2110.10">
    <property type="entry name" value="CbiD-like"/>
    <property type="match status" value="1"/>
</dbReference>
<reference evidence="6 7" key="1">
    <citation type="submission" date="2014-02" db="EMBL/GenBank/DDBJ databases">
        <title>The small core and large imbalanced accessory genome model reveals a collaborative survival strategy of Sorangium cellulosum strains in nature.</title>
        <authorList>
            <person name="Han K."/>
            <person name="Peng R."/>
            <person name="Blom J."/>
            <person name="Li Y.-Z."/>
        </authorList>
    </citation>
    <scope>NUCLEOTIDE SEQUENCE [LARGE SCALE GENOMIC DNA]</scope>
    <source>
        <strain evidence="6 7">So0011-07</strain>
    </source>
</reference>
<dbReference type="Pfam" id="PF01888">
    <property type="entry name" value="CbiD"/>
    <property type="match status" value="1"/>
</dbReference>
<comment type="similarity">
    <text evidence="5">Belongs to the CbiD family.</text>
</comment>
<dbReference type="EMBL" id="JEMB01001676">
    <property type="protein sequence ID" value="KYF85581.1"/>
    <property type="molecule type" value="Genomic_DNA"/>
</dbReference>
<dbReference type="InterPro" id="IPR002748">
    <property type="entry name" value="CbiD"/>
</dbReference>
<dbReference type="Proteomes" id="UP000075635">
    <property type="component" value="Unassembled WGS sequence"/>
</dbReference>
<dbReference type="HAMAP" id="MF_00787">
    <property type="entry name" value="CbiD"/>
    <property type="match status" value="1"/>
</dbReference>
<dbReference type="PIRSF" id="PIRSF026782">
    <property type="entry name" value="CbiD"/>
    <property type="match status" value="1"/>
</dbReference>
<name>A0A150RZJ9_SORCE</name>
<organism evidence="6 7">
    <name type="scientific">Sorangium cellulosum</name>
    <name type="common">Polyangium cellulosum</name>
    <dbReference type="NCBI Taxonomy" id="56"/>
    <lineage>
        <taxon>Bacteria</taxon>
        <taxon>Pseudomonadati</taxon>
        <taxon>Myxococcota</taxon>
        <taxon>Polyangia</taxon>
        <taxon>Polyangiales</taxon>
        <taxon>Polyangiaceae</taxon>
        <taxon>Sorangium</taxon>
    </lineage>
</organism>
<evidence type="ECO:0000256" key="4">
    <source>
        <dbReference type="ARBA" id="ARBA00022691"/>
    </source>
</evidence>
<dbReference type="PANTHER" id="PTHR35863">
    <property type="entry name" value="COBALT-PRECORRIN-5B C(1)-METHYLTRANSFERASE"/>
    <property type="match status" value="1"/>
</dbReference>
<dbReference type="NCBIfam" id="TIGR00312">
    <property type="entry name" value="cbiD"/>
    <property type="match status" value="1"/>
</dbReference>
<dbReference type="EC" id="2.1.1.195" evidence="5"/>
<proteinExistence type="inferred from homology"/>
<dbReference type="PANTHER" id="PTHR35863:SF1">
    <property type="entry name" value="COBALT-PRECORRIN-5B C(1)-METHYLTRANSFERASE"/>
    <property type="match status" value="1"/>
</dbReference>
<evidence type="ECO:0000256" key="2">
    <source>
        <dbReference type="ARBA" id="ARBA00022603"/>
    </source>
</evidence>
<evidence type="ECO:0000256" key="3">
    <source>
        <dbReference type="ARBA" id="ARBA00022679"/>
    </source>
</evidence>
<keyword evidence="1 5" id="KW-0169">Cobalamin biosynthesis</keyword>
<keyword evidence="3 5" id="KW-0808">Transferase</keyword>
<comment type="caution">
    <text evidence="6">The sequence shown here is derived from an EMBL/GenBank/DDBJ whole genome shotgun (WGS) entry which is preliminary data.</text>
</comment>
<dbReference type="GO" id="GO:0043780">
    <property type="term" value="F:cobalt-precorrin-5B C1-methyltransferase activity"/>
    <property type="evidence" value="ECO:0007669"/>
    <property type="project" value="RHEA"/>
</dbReference>
<keyword evidence="4 5" id="KW-0949">S-adenosyl-L-methionine</keyword>
<keyword evidence="2 5" id="KW-0489">Methyltransferase</keyword>
<dbReference type="AlphaFoldDB" id="A0A150RZJ9"/>
<evidence type="ECO:0000313" key="6">
    <source>
        <dbReference type="EMBL" id="KYF85581.1"/>
    </source>
</evidence>
<dbReference type="UniPathway" id="UPA00148">
    <property type="reaction ID" value="UER00227"/>
</dbReference>
<gene>
    <name evidence="5" type="primary">cbiD</name>
    <name evidence="6" type="ORF">BE17_49125</name>
</gene>
<dbReference type="NCBIfam" id="NF000849">
    <property type="entry name" value="PRK00075.1-1"/>
    <property type="match status" value="1"/>
</dbReference>
<dbReference type="InterPro" id="IPR036074">
    <property type="entry name" value="CbiD_sf"/>
</dbReference>
<protein>
    <recommendedName>
        <fullName evidence="5">Cobalt-precorrin-5B C(1)-methyltransferase</fullName>
        <ecNumber evidence="5">2.1.1.195</ecNumber>
    </recommendedName>
    <alternativeName>
        <fullName evidence="5">Cobalt-precorrin-6A synthase</fullName>
    </alternativeName>
</protein>
<evidence type="ECO:0000313" key="7">
    <source>
        <dbReference type="Proteomes" id="UP000075635"/>
    </source>
</evidence>
<comment type="pathway">
    <text evidence="5">Cofactor biosynthesis; adenosylcobalamin biosynthesis; cob(II)yrinate a,c-diamide from sirohydrochlorin (anaerobic route): step 6/10.</text>
</comment>
<evidence type="ECO:0000256" key="5">
    <source>
        <dbReference type="HAMAP-Rule" id="MF_00787"/>
    </source>
</evidence>
<comment type="catalytic activity">
    <reaction evidence="5">
        <text>Co-precorrin-5B + S-adenosyl-L-methionine = Co-precorrin-6A + S-adenosyl-L-homocysteine</text>
        <dbReference type="Rhea" id="RHEA:26285"/>
        <dbReference type="ChEBI" id="CHEBI:57856"/>
        <dbReference type="ChEBI" id="CHEBI:59789"/>
        <dbReference type="ChEBI" id="CHEBI:60063"/>
        <dbReference type="ChEBI" id="CHEBI:60064"/>
        <dbReference type="EC" id="2.1.1.195"/>
    </reaction>
</comment>
<dbReference type="SUPFAM" id="SSF111342">
    <property type="entry name" value="CbiD-like"/>
    <property type="match status" value="1"/>
</dbReference>
<accession>A0A150RZJ9</accession>
<dbReference type="GO" id="GO:0032259">
    <property type="term" value="P:methylation"/>
    <property type="evidence" value="ECO:0007669"/>
    <property type="project" value="UniProtKB-KW"/>
</dbReference>
<evidence type="ECO:0000256" key="1">
    <source>
        <dbReference type="ARBA" id="ARBA00022573"/>
    </source>
</evidence>
<dbReference type="GO" id="GO:0019251">
    <property type="term" value="P:anaerobic cobalamin biosynthetic process"/>
    <property type="evidence" value="ECO:0007669"/>
    <property type="project" value="UniProtKB-UniRule"/>
</dbReference>
<sequence length="378" mass="39194">MAELRPRDPKGQREGFTTGACAAAAAKAAARVLARGAAVDAIETTLPNGQKVTFPLQRCDRDGQRATCSVIKDAGDDPDCTHGAELVAEVELRREPGVEIRGGDGVAVVTKPGLGLPVGAPAVNPVPRRNITEMVLEELEGSGFAGATVTLSVPQGEEMAKQTINARLGLIGGISILGTSGIVKPYSTAAFRASVVQAIDVAAERGIATLALTTGGKSEAYAMKLYPELPEDAFIQVGDFIGTGVRHAARRRIARAIIVGMIGKLSKMADGKMMTHAAGSEVSMELLAQIAEELGARPEIAAEIRQANTARHVLELCQREGLTGVAGGICRRVVEHTSRHAGGALEVHACLVDFNGALLGRYPAGAASAASAEKAEDP</sequence>